<dbReference type="EMBL" id="LCDO01000009">
    <property type="protein sequence ID" value="KKS56534.1"/>
    <property type="molecule type" value="Genomic_DNA"/>
</dbReference>
<protein>
    <submittedName>
        <fullName evidence="1">Uncharacterized protein</fullName>
    </submittedName>
</protein>
<reference evidence="1 2" key="1">
    <citation type="journal article" date="2015" name="Nature">
        <title>rRNA introns, odd ribosomes, and small enigmatic genomes across a large radiation of phyla.</title>
        <authorList>
            <person name="Brown C.T."/>
            <person name="Hug L.A."/>
            <person name="Thomas B.C."/>
            <person name="Sharon I."/>
            <person name="Castelle C.J."/>
            <person name="Singh A."/>
            <person name="Wilkins M.J."/>
            <person name="Williams K.H."/>
            <person name="Banfield J.F."/>
        </authorList>
    </citation>
    <scope>NUCLEOTIDE SEQUENCE [LARGE SCALE GENOMIC DNA]</scope>
</reference>
<organism evidence="1 2">
    <name type="scientific">Candidatus Magasanikbacteria bacterium GW2011_GWA2_42_32</name>
    <dbReference type="NCBI Taxonomy" id="1619039"/>
    <lineage>
        <taxon>Bacteria</taxon>
        <taxon>Candidatus Magasanikiibacteriota</taxon>
    </lineage>
</organism>
<gene>
    <name evidence="1" type="ORF">UV20_C0009G0013</name>
</gene>
<evidence type="ECO:0000313" key="1">
    <source>
        <dbReference type="EMBL" id="KKS56534.1"/>
    </source>
</evidence>
<dbReference type="Proteomes" id="UP000034837">
    <property type="component" value="Unassembled WGS sequence"/>
</dbReference>
<name>A0A0G1A6G2_9BACT</name>
<proteinExistence type="predicted"/>
<dbReference type="SUPFAM" id="SSF69279">
    <property type="entry name" value="Phage tail proteins"/>
    <property type="match status" value="1"/>
</dbReference>
<dbReference type="AlphaFoldDB" id="A0A0G1A6G2"/>
<accession>A0A0G1A6G2</accession>
<sequence length="674" mass="75057">MAVQVLIDSIDRTKRIDWQSLKIQNVLTSRIDRCSFIIETYGDTTYRPNLGHEVIIYRDATKIFGGLILSIEEAPEAYNIIGYKIECVDYTRLLDGKLVTEVYENMTINAIIADLIANWAPTGFTGVNVDCPNTINYIAFNYVPLSKCLKELAERFNYDWYVDYDKDIHFFNKEENAAPFSLNDNDGSYIFPTLQINRDNSQVKNVIIVRGGEYLADTLTAEIQTNGVDYMFNLPYRYEDFQATLSSTNLNVGIDFSSDPDLHDALWNRDEKVLKFKKTDTPSNAKLLKIIGRPYLPVIIKQKDNVSVEAMISAEGGNGEYEYLIIDQTINSKEGARQRAAAELYAYSQTISEADFETEVDGLKSGQRLHVVSAARDLDEYYIINKVNIRMRTADQFYYHVSLVTTRTFGMIEMLQNLILDKTKEVNLRKKEILDLIESFPEIITIDDGTPTLSKVHNPQSEAMSFAETLTVQSLNYDVDFVAGPWIPFQNYDTGQINPGTAANDASIGALAWTNPDNAKVSDNVYATAAIPGAGSATTQYLKATNFGFSIPIGAIILGIEVKIERKATHQLVGVADNAVKIVKSNGSIGSTNKAIAGAWPLVDTVQTYGGSADLWGEAWDYNDINSANFGVVISASLLSSGAPLVASIDNINITIYYQDKHKRVFLADGSRLE</sequence>
<evidence type="ECO:0000313" key="2">
    <source>
        <dbReference type="Proteomes" id="UP000034837"/>
    </source>
</evidence>
<comment type="caution">
    <text evidence="1">The sequence shown here is derived from an EMBL/GenBank/DDBJ whole genome shotgun (WGS) entry which is preliminary data.</text>
</comment>